<dbReference type="InterPro" id="IPR005151">
    <property type="entry name" value="Tail-specific_protease"/>
</dbReference>
<name>A0A0U1LYP2_TALIS</name>
<feature type="signal peptide" evidence="2">
    <location>
        <begin position="1"/>
        <end position="22"/>
    </location>
</feature>
<evidence type="ECO:0000313" key="6">
    <source>
        <dbReference type="Proteomes" id="UP000054383"/>
    </source>
</evidence>
<evidence type="ECO:0000259" key="3">
    <source>
        <dbReference type="Pfam" id="PF03572"/>
    </source>
</evidence>
<keyword evidence="6" id="KW-1185">Reference proteome</keyword>
<evidence type="ECO:0000313" key="5">
    <source>
        <dbReference type="EMBL" id="CRG88453.1"/>
    </source>
</evidence>
<dbReference type="EMBL" id="CVMT01000004">
    <property type="protein sequence ID" value="CRG88453.1"/>
    <property type="molecule type" value="Genomic_DNA"/>
</dbReference>
<dbReference type="AlphaFoldDB" id="A0A0U1LYP2"/>
<reference evidence="5 6" key="1">
    <citation type="submission" date="2015-04" db="EMBL/GenBank/DDBJ databases">
        <authorList>
            <person name="Syromyatnikov M.Y."/>
            <person name="Popov V.N."/>
        </authorList>
    </citation>
    <scope>NUCLEOTIDE SEQUENCE [LARGE SCALE GENOMIC DNA]</scope>
    <source>
        <strain evidence="5">WF-38-12</strain>
    </source>
</reference>
<dbReference type="STRING" id="28573.A0A0U1LYP2"/>
<dbReference type="InterPro" id="IPR052766">
    <property type="entry name" value="S41A_metabolite_peptidase"/>
</dbReference>
<accession>A0A0U1LYP2</accession>
<evidence type="ECO:0000259" key="4">
    <source>
        <dbReference type="Pfam" id="PF23658"/>
    </source>
</evidence>
<feature type="chain" id="PRO_5006711358" evidence="2">
    <location>
        <begin position="23"/>
        <end position="729"/>
    </location>
</feature>
<keyword evidence="2" id="KW-0732">Signal</keyword>
<gene>
    <name evidence="5" type="ORF">PISL3812_05483</name>
</gene>
<evidence type="ECO:0000256" key="2">
    <source>
        <dbReference type="SAM" id="SignalP"/>
    </source>
</evidence>
<feature type="compositionally biased region" description="Low complexity" evidence="1">
    <location>
        <begin position="296"/>
        <end position="306"/>
    </location>
</feature>
<evidence type="ECO:0000256" key="1">
    <source>
        <dbReference type="SAM" id="MobiDB-lite"/>
    </source>
</evidence>
<dbReference type="InterPro" id="IPR029045">
    <property type="entry name" value="ClpP/crotonase-like_dom_sf"/>
</dbReference>
<dbReference type="InterPro" id="IPR056186">
    <property type="entry name" value="PDZ_CPAF-rel"/>
</dbReference>
<feature type="region of interest" description="Disordered" evidence="1">
    <location>
        <begin position="686"/>
        <end position="713"/>
    </location>
</feature>
<dbReference type="OrthoDB" id="27214at2759"/>
<dbReference type="Gene3D" id="3.90.226.10">
    <property type="entry name" value="2-enoyl-CoA Hydratase, Chain A, domain 1"/>
    <property type="match status" value="1"/>
</dbReference>
<feature type="compositionally biased region" description="Low complexity" evidence="1">
    <location>
        <begin position="687"/>
        <end position="713"/>
    </location>
</feature>
<dbReference type="Pfam" id="PF03572">
    <property type="entry name" value="Peptidase_S41"/>
    <property type="match status" value="1"/>
</dbReference>
<organism evidence="5 6">
    <name type="scientific">Talaromyces islandicus</name>
    <name type="common">Penicillium islandicum</name>
    <dbReference type="NCBI Taxonomy" id="28573"/>
    <lineage>
        <taxon>Eukaryota</taxon>
        <taxon>Fungi</taxon>
        <taxon>Dikarya</taxon>
        <taxon>Ascomycota</taxon>
        <taxon>Pezizomycotina</taxon>
        <taxon>Eurotiomycetes</taxon>
        <taxon>Eurotiomycetidae</taxon>
        <taxon>Eurotiales</taxon>
        <taxon>Trichocomaceae</taxon>
        <taxon>Talaromyces</taxon>
        <taxon>Talaromyces sect. Islandici</taxon>
    </lineage>
</organism>
<dbReference type="Proteomes" id="UP000054383">
    <property type="component" value="Unassembled WGS sequence"/>
</dbReference>
<feature type="region of interest" description="Disordered" evidence="1">
    <location>
        <begin position="288"/>
        <end position="314"/>
    </location>
</feature>
<feature type="domain" description="Tail specific protease" evidence="3">
    <location>
        <begin position="347"/>
        <end position="545"/>
    </location>
</feature>
<protein>
    <submittedName>
        <fullName evidence="5">Uncharacterized protein</fullName>
    </submittedName>
</protein>
<dbReference type="SUPFAM" id="SSF52096">
    <property type="entry name" value="ClpP/crotonase"/>
    <property type="match status" value="1"/>
</dbReference>
<sequence length="729" mass="76906">MHSNLQTIASGLVAILTTGALGDSSKDPCAKISELSKQTGSGAEVSPQLAAECLISMPFESNKAVAFVDEYAKYLEFQSDLEILAKPPASYLSNRVDLRAGLQGIRSAAAQGSYSSQYEFDSDISDLINSANDGHLSATLCSLQAFTFEAPGLILTSLSTDGVTPPQLYLTEDAMRLAAGAENVSPVAYINGVGAVSTVESQAWLQLLQDPDARYNQLVNNLLVDGSGADIGASFTVDSVWRGIDSYNLTFANQTTTSFEVVAVVADGFDYASGSELYEGLCGTAVATQSPEKRSPTTTTPLPSSSAVVNPSSTFTPPPKTYPVPIMREKHNLVVGYYPEEPGLEDVAVLGVPTFETETDTLDAMVQFAEVANYFVGNATKDGKKKIIIDVQNNGGGVVDSGFALFSIFFPNETLYSSTRFRAHDAMNFMGTIFNAGDNPDNSTIEATGLTVNDLVKPDQESTFKDWAELFGPYKAGGVPSSAVVAEFDFADDANPFNNPINTDGLGGDLNATTPPFAPEDIIVLTDGRCSSTCTIFTDHMVSKGVSTVALGGRPRPDPMQAIGGIKGSQVLDLSYIDSYSSMAVSQLNQSIAAGKPLLSKENITRFAEVMPIPLADFPLKFGGGTINYRNTYTKDNDQIPTQFVYEAATCHLFYTPKTVTSPAASWALAANATWGSGSCVGGVQPDTSLGSQSLDDSSNSADSDSNSVSSPGTHRALGLLLALGSGMA</sequence>
<dbReference type="PANTHER" id="PTHR37049:SF4">
    <property type="entry name" value="RHODANESE DOMAIN-CONTAINING PROTEIN"/>
    <property type="match status" value="1"/>
</dbReference>
<proteinExistence type="predicted"/>
<dbReference type="GO" id="GO:0006508">
    <property type="term" value="P:proteolysis"/>
    <property type="evidence" value="ECO:0007669"/>
    <property type="project" value="InterPro"/>
</dbReference>
<dbReference type="Pfam" id="PF23658">
    <property type="entry name" value="PDZ_CPAF_rel"/>
    <property type="match status" value="1"/>
</dbReference>
<dbReference type="PANTHER" id="PTHR37049">
    <property type="entry name" value="PEPTIDASE S41 FAMILY PROTEIN"/>
    <property type="match status" value="1"/>
</dbReference>
<dbReference type="GO" id="GO:0008236">
    <property type="term" value="F:serine-type peptidase activity"/>
    <property type="evidence" value="ECO:0007669"/>
    <property type="project" value="InterPro"/>
</dbReference>
<dbReference type="OMA" id="CLQSMPF"/>
<feature type="domain" description="CPAF-like PDZ" evidence="4">
    <location>
        <begin position="154"/>
        <end position="269"/>
    </location>
</feature>